<gene>
    <name evidence="12" type="ORF">F7D14_07065</name>
</gene>
<comment type="catalytic activity">
    <reaction evidence="6">
        <text>Couples ATP hydrolysis with the unwinding of duplex DNA by translocating in the 3'-5' direction.</text>
        <dbReference type="EC" id="5.6.2.4"/>
    </reaction>
</comment>
<dbReference type="SUPFAM" id="SSF52540">
    <property type="entry name" value="P-loop containing nucleoside triphosphate hydrolases"/>
    <property type="match status" value="1"/>
</dbReference>
<dbReference type="KEGG" id="mpar:F7D14_07065"/>
<dbReference type="PANTHER" id="PTHR11070">
    <property type="entry name" value="UVRD / RECB / PCRA DNA HELICASE FAMILY MEMBER"/>
    <property type="match status" value="1"/>
</dbReference>
<dbReference type="EC" id="5.6.2.4" evidence="7"/>
<dbReference type="GO" id="GO:0005829">
    <property type="term" value="C:cytosol"/>
    <property type="evidence" value="ECO:0007669"/>
    <property type="project" value="TreeGrafter"/>
</dbReference>
<dbReference type="GO" id="GO:0033202">
    <property type="term" value="C:DNA helicase complex"/>
    <property type="evidence" value="ECO:0007669"/>
    <property type="project" value="TreeGrafter"/>
</dbReference>
<name>A0A6B8M4F9_9HYPH</name>
<evidence type="ECO:0000256" key="4">
    <source>
        <dbReference type="ARBA" id="ARBA00022840"/>
    </source>
</evidence>
<evidence type="ECO:0000256" key="6">
    <source>
        <dbReference type="ARBA" id="ARBA00034617"/>
    </source>
</evidence>
<sequence>MALVRPEDWRPRDIEDLEPDAWRALRQHGSACVVAGPGAGKTEFLAQRAAFLLETGLCPAPFRILAISFKSDAADNLAARVRKRCSPELSHRFTSLTFDAFTKSLVDRFLTAIPTDWRPSRPYEIAFPNFRQVTGFLQDALFAAPNPQKAEVAALSAGDFESHYVGAYRLPFVRAPAQSGTELTIQRWWSSQLGTQPRSSITFVSLNRLAELLLRASPHIRRALQLTYPFVFVDEFQDTTYAQYDFLLSAFQGADVAITAVGDDKQRIMTWAGARADAFERFEADFAAVRIPLLFNFRSSPDLVRIQRVVARALDPNAAATVAQAARLVDGDVAQVWNSPTKAREADHLGRWLANDMVARGRAPRDYAILVKQKSDDFEADLAEPFARAGLRLRNESHALGRTTLQDLLTDTFSKLAVALLRLGSTRRAAAAWQLPSAALLEIRAIAEGDDNGEARTEDELTIFVAALRADMANTPPSVASAQAFADRIYAFLNLAAVARTYNEYSTGDLLAIMADAFRLHLAASANGAQTWSVALDVFEGVGQIPLMTVHKSKGLEYDTIVFVGLDDQAWWAHRPGNPEGLATFFVALSRAKQRAIFAFCRERGQRQRVAELFQLLTDAGVREIAI</sequence>
<keyword evidence="4 10" id="KW-0067">ATP-binding</keyword>
<reference evidence="12 13" key="1">
    <citation type="submission" date="2019-09" db="EMBL/GenBank/DDBJ databases">
        <title>Isolation and complete genome sequencing of Methylocystis species.</title>
        <authorList>
            <person name="Rumah B.L."/>
            <person name="Stead C.E."/>
            <person name="Stevens B.C."/>
            <person name="Minton N.P."/>
            <person name="Grosse-Honebrink A."/>
            <person name="Zhang Y."/>
        </authorList>
    </citation>
    <scope>NUCLEOTIDE SEQUENCE [LARGE SCALE GENOMIC DNA]</scope>
    <source>
        <strain evidence="12 13">BRCS2</strain>
    </source>
</reference>
<comment type="catalytic activity">
    <reaction evidence="9">
        <text>ATP + H2O = ADP + phosphate + H(+)</text>
        <dbReference type="Rhea" id="RHEA:13065"/>
        <dbReference type="ChEBI" id="CHEBI:15377"/>
        <dbReference type="ChEBI" id="CHEBI:15378"/>
        <dbReference type="ChEBI" id="CHEBI:30616"/>
        <dbReference type="ChEBI" id="CHEBI:43474"/>
        <dbReference type="ChEBI" id="CHEBI:456216"/>
        <dbReference type="EC" id="5.6.2.4"/>
    </reaction>
</comment>
<dbReference type="GO" id="GO:0003677">
    <property type="term" value="F:DNA binding"/>
    <property type="evidence" value="ECO:0007669"/>
    <property type="project" value="InterPro"/>
</dbReference>
<keyword evidence="5" id="KW-0413">Isomerase</keyword>
<evidence type="ECO:0000313" key="12">
    <source>
        <dbReference type="EMBL" id="QGM97256.1"/>
    </source>
</evidence>
<proteinExistence type="predicted"/>
<dbReference type="RefSeq" id="WP_016919701.1">
    <property type="nucleotide sequence ID" value="NZ_CP044331.1"/>
</dbReference>
<dbReference type="Proteomes" id="UP000422569">
    <property type="component" value="Chromosome"/>
</dbReference>
<evidence type="ECO:0000256" key="2">
    <source>
        <dbReference type="ARBA" id="ARBA00022801"/>
    </source>
</evidence>
<accession>A0A6B8M4F9</accession>
<feature type="binding site" evidence="10">
    <location>
        <begin position="35"/>
        <end position="42"/>
    </location>
    <ligand>
        <name>ATP</name>
        <dbReference type="ChEBI" id="CHEBI:30616"/>
    </ligand>
</feature>
<dbReference type="InterPro" id="IPR014017">
    <property type="entry name" value="DNA_helicase_UvrD-like_C"/>
</dbReference>
<evidence type="ECO:0000256" key="1">
    <source>
        <dbReference type="ARBA" id="ARBA00022741"/>
    </source>
</evidence>
<keyword evidence="1 10" id="KW-0547">Nucleotide-binding</keyword>
<dbReference type="InterPro" id="IPR014016">
    <property type="entry name" value="UvrD-like_ATP-bd"/>
</dbReference>
<dbReference type="Pfam" id="PF13361">
    <property type="entry name" value="UvrD_C"/>
    <property type="match status" value="1"/>
</dbReference>
<feature type="domain" description="UvrD-like helicase ATP-binding" evidence="11">
    <location>
        <begin position="14"/>
        <end position="300"/>
    </location>
</feature>
<dbReference type="GO" id="GO:0000725">
    <property type="term" value="P:recombinational repair"/>
    <property type="evidence" value="ECO:0007669"/>
    <property type="project" value="TreeGrafter"/>
</dbReference>
<evidence type="ECO:0000256" key="7">
    <source>
        <dbReference type="ARBA" id="ARBA00034808"/>
    </source>
</evidence>
<dbReference type="InterPro" id="IPR000212">
    <property type="entry name" value="DNA_helicase_UvrD/REP"/>
</dbReference>
<dbReference type="AlphaFoldDB" id="A0A6B8M4F9"/>
<evidence type="ECO:0000313" key="13">
    <source>
        <dbReference type="Proteomes" id="UP000422569"/>
    </source>
</evidence>
<evidence type="ECO:0000259" key="11">
    <source>
        <dbReference type="PROSITE" id="PS51198"/>
    </source>
</evidence>
<dbReference type="GO" id="GO:0005524">
    <property type="term" value="F:ATP binding"/>
    <property type="evidence" value="ECO:0007669"/>
    <property type="project" value="UniProtKB-UniRule"/>
</dbReference>
<dbReference type="InterPro" id="IPR027417">
    <property type="entry name" value="P-loop_NTPase"/>
</dbReference>
<protein>
    <recommendedName>
        <fullName evidence="7">DNA 3'-5' helicase</fullName>
        <ecNumber evidence="7">5.6.2.4</ecNumber>
    </recommendedName>
    <alternativeName>
        <fullName evidence="8">DNA 3'-5' helicase II</fullName>
    </alternativeName>
</protein>
<keyword evidence="2 10" id="KW-0378">Hydrolase</keyword>
<evidence type="ECO:0000256" key="8">
    <source>
        <dbReference type="ARBA" id="ARBA00034923"/>
    </source>
</evidence>
<keyword evidence="13" id="KW-1185">Reference proteome</keyword>
<dbReference type="Pfam" id="PF00580">
    <property type="entry name" value="UvrD-helicase"/>
    <property type="match status" value="1"/>
</dbReference>
<organism evidence="12 13">
    <name type="scientific">Methylocystis parvus</name>
    <dbReference type="NCBI Taxonomy" id="134"/>
    <lineage>
        <taxon>Bacteria</taxon>
        <taxon>Pseudomonadati</taxon>
        <taxon>Pseudomonadota</taxon>
        <taxon>Alphaproteobacteria</taxon>
        <taxon>Hyphomicrobiales</taxon>
        <taxon>Methylocystaceae</taxon>
        <taxon>Methylocystis</taxon>
    </lineage>
</organism>
<dbReference type="GO" id="GO:0043138">
    <property type="term" value="F:3'-5' DNA helicase activity"/>
    <property type="evidence" value="ECO:0007669"/>
    <property type="project" value="UniProtKB-EC"/>
</dbReference>
<evidence type="ECO:0000256" key="10">
    <source>
        <dbReference type="PROSITE-ProRule" id="PRU00560"/>
    </source>
</evidence>
<dbReference type="CDD" id="cd17932">
    <property type="entry name" value="DEXQc_UvrD"/>
    <property type="match status" value="1"/>
</dbReference>
<dbReference type="GO" id="GO:0016787">
    <property type="term" value="F:hydrolase activity"/>
    <property type="evidence" value="ECO:0007669"/>
    <property type="project" value="UniProtKB-UniRule"/>
</dbReference>
<evidence type="ECO:0000256" key="3">
    <source>
        <dbReference type="ARBA" id="ARBA00022806"/>
    </source>
</evidence>
<dbReference type="PANTHER" id="PTHR11070:SF2">
    <property type="entry name" value="ATP-DEPENDENT DNA HELICASE SRS2"/>
    <property type="match status" value="1"/>
</dbReference>
<keyword evidence="3 10" id="KW-0347">Helicase</keyword>
<dbReference type="PROSITE" id="PS51198">
    <property type="entry name" value="UVRD_HELICASE_ATP_BIND"/>
    <property type="match status" value="1"/>
</dbReference>
<dbReference type="EMBL" id="CP044331">
    <property type="protein sequence ID" value="QGM97256.1"/>
    <property type="molecule type" value="Genomic_DNA"/>
</dbReference>
<evidence type="ECO:0000256" key="5">
    <source>
        <dbReference type="ARBA" id="ARBA00023235"/>
    </source>
</evidence>
<evidence type="ECO:0000256" key="9">
    <source>
        <dbReference type="ARBA" id="ARBA00048988"/>
    </source>
</evidence>
<dbReference type="Gene3D" id="3.40.50.300">
    <property type="entry name" value="P-loop containing nucleotide triphosphate hydrolases"/>
    <property type="match status" value="2"/>
</dbReference>